<keyword evidence="1" id="KW-0472">Membrane</keyword>
<name>A0AAW5E5G4_9BACI</name>
<proteinExistence type="predicted"/>
<dbReference type="RefSeq" id="WP_240253591.1">
    <property type="nucleotide sequence ID" value="NZ_JAKTTI010000005.1"/>
</dbReference>
<accession>A0AAW5E5G4</accession>
<comment type="caution">
    <text evidence="2">The sequence shown here is derived from an EMBL/GenBank/DDBJ whole genome shotgun (WGS) entry which is preliminary data.</text>
</comment>
<feature type="transmembrane region" description="Helical" evidence="1">
    <location>
        <begin position="60"/>
        <end position="80"/>
    </location>
</feature>
<feature type="transmembrane region" description="Helical" evidence="1">
    <location>
        <begin position="87"/>
        <end position="105"/>
    </location>
</feature>
<evidence type="ECO:0000313" key="2">
    <source>
        <dbReference type="EMBL" id="MCH1624850.1"/>
    </source>
</evidence>
<evidence type="ECO:0000256" key="1">
    <source>
        <dbReference type="SAM" id="Phobius"/>
    </source>
</evidence>
<dbReference type="AlphaFoldDB" id="A0AAW5E5G4"/>
<keyword evidence="1" id="KW-0812">Transmembrane</keyword>
<feature type="transmembrane region" description="Helical" evidence="1">
    <location>
        <begin position="36"/>
        <end position="54"/>
    </location>
</feature>
<reference evidence="2" key="1">
    <citation type="submission" date="2022-02" db="EMBL/GenBank/DDBJ databases">
        <title>Fredinandcohnia quinoae sp. nov. isolated from Chenopodium quinoa seeds.</title>
        <authorList>
            <person name="Saati-Santamaria Z."/>
            <person name="Flores-Felix J.D."/>
            <person name="Igual J.M."/>
            <person name="Velazquez E."/>
            <person name="Garcia-Fraile P."/>
            <person name="Martinez-Molina E."/>
        </authorList>
    </citation>
    <scope>NUCLEOTIDE SEQUENCE</scope>
    <source>
        <strain evidence="2">SECRCQ15</strain>
    </source>
</reference>
<protein>
    <submittedName>
        <fullName evidence="2">Uncharacterized protein</fullName>
    </submittedName>
</protein>
<keyword evidence="3" id="KW-1185">Reference proteome</keyword>
<evidence type="ECO:0000313" key="3">
    <source>
        <dbReference type="Proteomes" id="UP001431131"/>
    </source>
</evidence>
<sequence length="106" mass="12146">MIFIWIANTIAFVYGMMSVIAGIVQFNKKEIPRWSALGFVLAGLILPISALYIVKIPNLIFVIIVCLLVLHILAIINGFYLHGKLNIRHHIFRFTLSMLMILFYIL</sequence>
<organism evidence="2 3">
    <name type="scientific">Fredinandcohnia quinoae</name>
    <dbReference type="NCBI Taxonomy" id="2918902"/>
    <lineage>
        <taxon>Bacteria</taxon>
        <taxon>Bacillati</taxon>
        <taxon>Bacillota</taxon>
        <taxon>Bacilli</taxon>
        <taxon>Bacillales</taxon>
        <taxon>Bacillaceae</taxon>
        <taxon>Fredinandcohnia</taxon>
    </lineage>
</organism>
<gene>
    <name evidence="2" type="ORF">MJG50_05885</name>
</gene>
<feature type="transmembrane region" description="Helical" evidence="1">
    <location>
        <begin position="6"/>
        <end position="24"/>
    </location>
</feature>
<keyword evidence="1" id="KW-1133">Transmembrane helix</keyword>
<dbReference type="Proteomes" id="UP001431131">
    <property type="component" value="Unassembled WGS sequence"/>
</dbReference>
<dbReference type="EMBL" id="JAKTTI010000005">
    <property type="protein sequence ID" value="MCH1624850.1"/>
    <property type="molecule type" value="Genomic_DNA"/>
</dbReference>